<comment type="caution">
    <text evidence="4">The sequence shown here is derived from an EMBL/GenBank/DDBJ whole genome shotgun (WGS) entry which is preliminary data.</text>
</comment>
<evidence type="ECO:0000313" key="4">
    <source>
        <dbReference type="EMBL" id="HIZ38117.1"/>
    </source>
</evidence>
<dbReference type="EMBL" id="DXBY01000344">
    <property type="protein sequence ID" value="HIZ38117.1"/>
    <property type="molecule type" value="Genomic_DNA"/>
</dbReference>
<reference evidence="4" key="1">
    <citation type="journal article" date="2021" name="PeerJ">
        <title>Extensive microbial diversity within the chicken gut microbiome revealed by metagenomics and culture.</title>
        <authorList>
            <person name="Gilroy R."/>
            <person name="Ravi A."/>
            <person name="Getino M."/>
            <person name="Pursley I."/>
            <person name="Horton D.L."/>
            <person name="Alikhan N.F."/>
            <person name="Baker D."/>
            <person name="Gharbi K."/>
            <person name="Hall N."/>
            <person name="Watson M."/>
            <person name="Adriaenssens E.M."/>
            <person name="Foster-Nyarko E."/>
            <person name="Jarju S."/>
            <person name="Secka A."/>
            <person name="Antonio M."/>
            <person name="Oren A."/>
            <person name="Chaudhuri R.R."/>
            <person name="La Ragione R."/>
            <person name="Hildebrand F."/>
            <person name="Pallen M.J."/>
        </authorList>
    </citation>
    <scope>NUCLEOTIDE SEQUENCE</scope>
    <source>
        <strain evidence="4">ChiGjej4B4-7305</strain>
    </source>
</reference>
<dbReference type="InterPro" id="IPR013830">
    <property type="entry name" value="SGNH_hydro"/>
</dbReference>
<reference evidence="4" key="2">
    <citation type="submission" date="2021-04" db="EMBL/GenBank/DDBJ databases">
        <authorList>
            <person name="Gilroy R."/>
        </authorList>
    </citation>
    <scope>NUCLEOTIDE SEQUENCE</scope>
    <source>
        <strain evidence="4">ChiGjej4B4-7305</strain>
    </source>
</reference>
<feature type="compositionally biased region" description="Low complexity" evidence="1">
    <location>
        <begin position="38"/>
        <end position="69"/>
    </location>
</feature>
<feature type="chain" id="PRO_5039161529" evidence="2">
    <location>
        <begin position="39"/>
        <end position="258"/>
    </location>
</feature>
<organism evidence="4 5">
    <name type="scientific">Candidatus Ruania gallistercoris</name>
    <dbReference type="NCBI Taxonomy" id="2838746"/>
    <lineage>
        <taxon>Bacteria</taxon>
        <taxon>Bacillati</taxon>
        <taxon>Actinomycetota</taxon>
        <taxon>Actinomycetes</taxon>
        <taxon>Micrococcales</taxon>
        <taxon>Ruaniaceae</taxon>
        <taxon>Ruania</taxon>
    </lineage>
</organism>
<keyword evidence="4" id="KW-0378">Hydrolase</keyword>
<dbReference type="GO" id="GO:0016787">
    <property type="term" value="F:hydrolase activity"/>
    <property type="evidence" value="ECO:0007669"/>
    <property type="project" value="UniProtKB-KW"/>
</dbReference>
<dbReference type="SUPFAM" id="SSF52266">
    <property type="entry name" value="SGNH hydrolase"/>
    <property type="match status" value="1"/>
</dbReference>
<feature type="region of interest" description="Disordered" evidence="1">
    <location>
        <begin position="38"/>
        <end position="72"/>
    </location>
</feature>
<dbReference type="CDD" id="cd00229">
    <property type="entry name" value="SGNH_hydrolase"/>
    <property type="match status" value="1"/>
</dbReference>
<sequence length="258" mass="26037">MARSAALLTSARAHPAAPALILLLGMLLTLSGCSSTTADDGTATGTDDGNATGTDSGTEATSETEASSAVDQDQLSIAVVGDSITQASAPTFAPGQVSEDSWVSYAVGDPIQLTGGWARWGATTAEMAAAASPVDAEVLVIMAGTNDLAVGTETGQVAADLQRIVEQVGADQVLLCAVPPMDARPEVVPPFNDFLAETAARNGWAWVDPAAGIREDGTFAPGMSVDGLHPTQAGATQIGAAVREALLTEFAPAGQDEN</sequence>
<dbReference type="AlphaFoldDB" id="A0A9D2EJ05"/>
<dbReference type="Gene3D" id="3.40.50.1110">
    <property type="entry name" value="SGNH hydrolase"/>
    <property type="match status" value="1"/>
</dbReference>
<evidence type="ECO:0000256" key="1">
    <source>
        <dbReference type="SAM" id="MobiDB-lite"/>
    </source>
</evidence>
<evidence type="ECO:0000313" key="5">
    <source>
        <dbReference type="Proteomes" id="UP000824037"/>
    </source>
</evidence>
<dbReference type="PROSITE" id="PS51257">
    <property type="entry name" value="PROKAR_LIPOPROTEIN"/>
    <property type="match status" value="1"/>
</dbReference>
<proteinExistence type="predicted"/>
<dbReference type="Proteomes" id="UP000824037">
    <property type="component" value="Unassembled WGS sequence"/>
</dbReference>
<dbReference type="Pfam" id="PF13472">
    <property type="entry name" value="Lipase_GDSL_2"/>
    <property type="match status" value="1"/>
</dbReference>
<feature type="signal peptide" evidence="2">
    <location>
        <begin position="1"/>
        <end position="38"/>
    </location>
</feature>
<gene>
    <name evidence="4" type="ORF">H9815_20260</name>
</gene>
<evidence type="ECO:0000259" key="3">
    <source>
        <dbReference type="Pfam" id="PF13472"/>
    </source>
</evidence>
<dbReference type="InterPro" id="IPR036514">
    <property type="entry name" value="SGNH_hydro_sf"/>
</dbReference>
<feature type="domain" description="SGNH hydrolase-type esterase" evidence="3">
    <location>
        <begin position="79"/>
        <end position="235"/>
    </location>
</feature>
<evidence type="ECO:0000256" key="2">
    <source>
        <dbReference type="SAM" id="SignalP"/>
    </source>
</evidence>
<protein>
    <submittedName>
        <fullName evidence="4">SGNH/GDSL hydrolase family protein</fullName>
    </submittedName>
</protein>
<keyword evidence="2" id="KW-0732">Signal</keyword>
<accession>A0A9D2EJ05</accession>
<name>A0A9D2EJ05_9MICO</name>